<evidence type="ECO:0000313" key="4">
    <source>
        <dbReference type="Proteomes" id="UP000235346"/>
    </source>
</evidence>
<gene>
    <name evidence="3" type="ORF">C1H66_06950</name>
</gene>
<protein>
    <recommendedName>
        <fullName evidence="2">YCII-related domain-containing protein</fullName>
    </recommendedName>
</protein>
<dbReference type="RefSeq" id="WP_102627174.1">
    <property type="nucleotide sequence ID" value="NZ_PDOH01000055.1"/>
</dbReference>
<dbReference type="Pfam" id="PF03795">
    <property type="entry name" value="YCII"/>
    <property type="match status" value="1"/>
</dbReference>
<feature type="domain" description="YCII-related" evidence="2">
    <location>
        <begin position="32"/>
        <end position="111"/>
    </location>
</feature>
<dbReference type="EMBL" id="PNRE01000033">
    <property type="protein sequence ID" value="PMR70276.1"/>
    <property type="molecule type" value="Genomic_DNA"/>
</dbReference>
<organism evidence="3 4">
    <name type="scientific">Halomonas heilongjiangensis</name>
    <dbReference type="NCBI Taxonomy" id="1387883"/>
    <lineage>
        <taxon>Bacteria</taxon>
        <taxon>Pseudomonadati</taxon>
        <taxon>Pseudomonadota</taxon>
        <taxon>Gammaproteobacteria</taxon>
        <taxon>Oceanospirillales</taxon>
        <taxon>Halomonadaceae</taxon>
        <taxon>Halomonas</taxon>
    </lineage>
</organism>
<dbReference type="InterPro" id="IPR011008">
    <property type="entry name" value="Dimeric_a/b-barrel"/>
</dbReference>
<dbReference type="InterPro" id="IPR005545">
    <property type="entry name" value="YCII"/>
</dbReference>
<dbReference type="Proteomes" id="UP000235346">
    <property type="component" value="Unassembled WGS sequence"/>
</dbReference>
<proteinExistence type="inferred from homology"/>
<evidence type="ECO:0000259" key="2">
    <source>
        <dbReference type="Pfam" id="PF03795"/>
    </source>
</evidence>
<name>A0A2N7TQ11_9GAMM</name>
<keyword evidence="4" id="KW-1185">Reference proteome</keyword>
<evidence type="ECO:0000256" key="1">
    <source>
        <dbReference type="ARBA" id="ARBA00007689"/>
    </source>
</evidence>
<sequence length="132" mass="14643">MSNDTLTKDFIVGVCKEKGFLAKQMYVVSTTSAGDMDRILANLEEHLAYQVELERRGIMFSAGPVFSEDGQTWHGEGMVVIRADSLDEARDIAGADPMHRSGARNFTVRPWLMNEGSIQIRVNYSDGSVEVV</sequence>
<comment type="similarity">
    <text evidence="1">Belongs to the YciI family.</text>
</comment>
<dbReference type="Gene3D" id="3.30.70.1060">
    <property type="entry name" value="Dimeric alpha+beta barrel"/>
    <property type="match status" value="1"/>
</dbReference>
<dbReference type="OrthoDB" id="5523400at2"/>
<accession>A0A2N7TQ11</accession>
<dbReference type="AlphaFoldDB" id="A0A2N7TQ11"/>
<reference evidence="3 4" key="1">
    <citation type="submission" date="2018-01" db="EMBL/GenBank/DDBJ databases">
        <title>Halomonas endophytica sp. nov., isolated from storage liquid in the stems of Populus euphratica.</title>
        <authorList>
            <person name="Chen C."/>
        </authorList>
    </citation>
    <scope>NUCLEOTIDE SEQUENCE [LARGE SCALE GENOMIC DNA]</scope>
    <source>
        <strain evidence="3 4">DSM 26881</strain>
    </source>
</reference>
<dbReference type="SUPFAM" id="SSF54909">
    <property type="entry name" value="Dimeric alpha+beta barrel"/>
    <property type="match status" value="1"/>
</dbReference>
<evidence type="ECO:0000313" key="3">
    <source>
        <dbReference type="EMBL" id="PMR70276.1"/>
    </source>
</evidence>
<comment type="caution">
    <text evidence="3">The sequence shown here is derived from an EMBL/GenBank/DDBJ whole genome shotgun (WGS) entry which is preliminary data.</text>
</comment>